<reference evidence="1 2" key="1">
    <citation type="journal article" date="2016" name="Sci. Rep.">
        <title>Genomic and phenotypic characterization of the species Acinetobacter venetianus.</title>
        <authorList>
            <person name="Fondi M."/>
            <person name="Maida I."/>
            <person name="Perrin E."/>
            <person name="Orlandini V."/>
            <person name="La Torre L."/>
            <person name="Bosi E."/>
            <person name="Negroni A."/>
            <person name="Zanaroli G."/>
            <person name="Fava F."/>
            <person name="Decorosi F."/>
            <person name="Giovannetti L."/>
            <person name="Viti C."/>
            <person name="Vaneechoutte M."/>
            <person name="Dijkshoorn L."/>
            <person name="Fani R."/>
        </authorList>
    </citation>
    <scope>NUCLEOTIDE SEQUENCE [LARGE SCALE GENOMIC DNA]</scope>
    <source>
        <strain evidence="1 2">LUH5627</strain>
    </source>
</reference>
<evidence type="ECO:0000313" key="2">
    <source>
        <dbReference type="Proteomes" id="UP000075680"/>
    </source>
</evidence>
<dbReference type="Proteomes" id="UP000075680">
    <property type="component" value="Unassembled WGS sequence"/>
</dbReference>
<organism evidence="1 2">
    <name type="scientific">Acinetobacter venetianus</name>
    <dbReference type="NCBI Taxonomy" id="52133"/>
    <lineage>
        <taxon>Bacteria</taxon>
        <taxon>Pseudomonadati</taxon>
        <taxon>Pseudomonadota</taxon>
        <taxon>Gammaproteobacteria</taxon>
        <taxon>Moraxellales</taxon>
        <taxon>Moraxellaceae</taxon>
        <taxon>Acinetobacter</taxon>
    </lineage>
</organism>
<name>A0A150HKR0_9GAMM</name>
<protein>
    <submittedName>
        <fullName evidence="1">Uncharacterized protein</fullName>
    </submittedName>
</protein>
<proteinExistence type="predicted"/>
<dbReference type="AlphaFoldDB" id="A0A150HKR0"/>
<gene>
    <name evidence="1" type="ORF">AVENLUH5627_02856</name>
</gene>
<comment type="caution">
    <text evidence="1">The sequence shown here is derived from an EMBL/GenBank/DDBJ whole genome shotgun (WGS) entry which is preliminary data.</text>
</comment>
<accession>A0A150HKR0</accession>
<evidence type="ECO:0000313" key="1">
    <source>
        <dbReference type="EMBL" id="KXZ65144.1"/>
    </source>
</evidence>
<sequence>MNISCQTNNIAIKKATQLSRFFMSFKTQIIELIDLVVQEQYGYQ</sequence>
<dbReference type="EMBL" id="JRUE01000220">
    <property type="protein sequence ID" value="KXZ65144.1"/>
    <property type="molecule type" value="Genomic_DNA"/>
</dbReference>